<dbReference type="PROSITE" id="PS51318">
    <property type="entry name" value="TAT"/>
    <property type="match status" value="1"/>
</dbReference>
<dbReference type="AlphaFoldDB" id="A0A8G1UM21"/>
<organism evidence="1 2">
    <name type="scientific">Kitasatospora cineracea</name>
    <dbReference type="NCBI Taxonomy" id="88074"/>
    <lineage>
        <taxon>Bacteria</taxon>
        <taxon>Bacillati</taxon>
        <taxon>Actinomycetota</taxon>
        <taxon>Actinomycetes</taxon>
        <taxon>Kitasatosporales</taxon>
        <taxon>Streptomycetaceae</taxon>
        <taxon>Kitasatospora</taxon>
    </lineage>
</organism>
<protein>
    <submittedName>
        <fullName evidence="1">Uncharacterized protein</fullName>
    </submittedName>
</protein>
<proteinExistence type="predicted"/>
<dbReference type="EMBL" id="RJVJ01000001">
    <property type="protein sequence ID" value="ROR46508.1"/>
    <property type="molecule type" value="Genomic_DNA"/>
</dbReference>
<gene>
    <name evidence="1" type="ORF">EDD39_4783</name>
</gene>
<comment type="caution">
    <text evidence="1">The sequence shown here is derived from an EMBL/GenBank/DDBJ whole genome shotgun (WGS) entry which is preliminary data.</text>
</comment>
<evidence type="ECO:0000313" key="2">
    <source>
        <dbReference type="Proteomes" id="UP000267408"/>
    </source>
</evidence>
<reference evidence="1 2" key="1">
    <citation type="submission" date="2018-11" db="EMBL/GenBank/DDBJ databases">
        <title>Sequencing the genomes of 1000 actinobacteria strains.</title>
        <authorList>
            <person name="Klenk H.-P."/>
        </authorList>
    </citation>
    <scope>NUCLEOTIDE SEQUENCE [LARGE SCALE GENOMIC DNA]</scope>
    <source>
        <strain evidence="1 2">DSM 44780</strain>
    </source>
</reference>
<dbReference type="Proteomes" id="UP000267408">
    <property type="component" value="Unassembled WGS sequence"/>
</dbReference>
<sequence>MGMLVSRRRCLKTEAGSASAMAAGPLSKRSGKALFRTWALAGGSGRPSVVQLSKAALLGKRVEGLLGPLSCLIASLLARIGFTGRPTFFCFSRTALL</sequence>
<name>A0A8G1UM21_9ACTN</name>
<evidence type="ECO:0000313" key="1">
    <source>
        <dbReference type="EMBL" id="ROR46508.1"/>
    </source>
</evidence>
<dbReference type="RefSeq" id="WP_148089505.1">
    <property type="nucleotide sequence ID" value="NZ_RJVJ01000001.1"/>
</dbReference>
<dbReference type="InterPro" id="IPR006311">
    <property type="entry name" value="TAT_signal"/>
</dbReference>
<accession>A0A8G1UM21</accession>